<evidence type="ECO:0000313" key="2">
    <source>
        <dbReference type="Proteomes" id="UP000324222"/>
    </source>
</evidence>
<gene>
    <name evidence="1" type="ORF">E2C01_061837</name>
</gene>
<comment type="caution">
    <text evidence="1">The sequence shown here is derived from an EMBL/GenBank/DDBJ whole genome shotgun (WGS) entry which is preliminary data.</text>
</comment>
<name>A0A5B7HCZ0_PORTR</name>
<dbReference type="Proteomes" id="UP000324222">
    <property type="component" value="Unassembled WGS sequence"/>
</dbReference>
<dbReference type="EMBL" id="VSRR010026560">
    <property type="protein sequence ID" value="MPC67659.1"/>
    <property type="molecule type" value="Genomic_DNA"/>
</dbReference>
<evidence type="ECO:0000313" key="1">
    <source>
        <dbReference type="EMBL" id="MPC67659.1"/>
    </source>
</evidence>
<proteinExistence type="predicted"/>
<protein>
    <submittedName>
        <fullName evidence="1">Uncharacterized protein</fullName>
    </submittedName>
</protein>
<organism evidence="1 2">
    <name type="scientific">Portunus trituberculatus</name>
    <name type="common">Swimming crab</name>
    <name type="synonym">Neptunus trituberculatus</name>
    <dbReference type="NCBI Taxonomy" id="210409"/>
    <lineage>
        <taxon>Eukaryota</taxon>
        <taxon>Metazoa</taxon>
        <taxon>Ecdysozoa</taxon>
        <taxon>Arthropoda</taxon>
        <taxon>Crustacea</taxon>
        <taxon>Multicrustacea</taxon>
        <taxon>Malacostraca</taxon>
        <taxon>Eumalacostraca</taxon>
        <taxon>Eucarida</taxon>
        <taxon>Decapoda</taxon>
        <taxon>Pleocyemata</taxon>
        <taxon>Brachyura</taxon>
        <taxon>Eubrachyura</taxon>
        <taxon>Portunoidea</taxon>
        <taxon>Portunidae</taxon>
        <taxon>Portuninae</taxon>
        <taxon>Portunus</taxon>
    </lineage>
</organism>
<sequence>MYIQRLPFPVGVTKAGDVGEEQNRFADLLSHCNNDDLQTRIVHADDTDIPGWMSECLSPHLNKILLLGVARDVSKIYCLSFQGIHARHHISKRLLVDVLYEP</sequence>
<accession>A0A5B7HCZ0</accession>
<dbReference type="AlphaFoldDB" id="A0A5B7HCZ0"/>
<reference evidence="1 2" key="1">
    <citation type="submission" date="2019-05" db="EMBL/GenBank/DDBJ databases">
        <title>Another draft genome of Portunus trituberculatus and its Hox gene families provides insights of decapod evolution.</title>
        <authorList>
            <person name="Jeong J.-H."/>
            <person name="Song I."/>
            <person name="Kim S."/>
            <person name="Choi T."/>
            <person name="Kim D."/>
            <person name="Ryu S."/>
            <person name="Kim W."/>
        </authorList>
    </citation>
    <scope>NUCLEOTIDE SEQUENCE [LARGE SCALE GENOMIC DNA]</scope>
    <source>
        <tissue evidence="1">Muscle</tissue>
    </source>
</reference>
<keyword evidence="2" id="KW-1185">Reference proteome</keyword>